<organism evidence="1 2">
    <name type="scientific">Achlya hypogyna</name>
    <name type="common">Oomycete</name>
    <name type="synonym">Protoachlya hypogyna</name>
    <dbReference type="NCBI Taxonomy" id="1202772"/>
    <lineage>
        <taxon>Eukaryota</taxon>
        <taxon>Sar</taxon>
        <taxon>Stramenopiles</taxon>
        <taxon>Oomycota</taxon>
        <taxon>Saprolegniomycetes</taxon>
        <taxon>Saprolegniales</taxon>
        <taxon>Achlyaceae</taxon>
        <taxon>Achlya</taxon>
    </lineage>
</organism>
<sequence length="155" mass="17414">MVCLTPTKKSSGLKKLWTKVVHPFSHAQPTKEIPIKDVPYVCTCVQLNVDAARRRQLAAAKLKTATSSETFDPIPLPDEFRLEKRDKTLVSGHQVPYCPIQNKRWKGYRKARTFEAIAEDDDACDSPRFGAIICPGCMARSSMSTVTSHDLEDDY</sequence>
<protein>
    <submittedName>
        <fullName evidence="1">Uncharacterized protein</fullName>
    </submittedName>
</protein>
<evidence type="ECO:0000313" key="2">
    <source>
        <dbReference type="Proteomes" id="UP000243579"/>
    </source>
</evidence>
<dbReference type="OrthoDB" id="75201at2759"/>
<dbReference type="Proteomes" id="UP000243579">
    <property type="component" value="Unassembled WGS sequence"/>
</dbReference>
<accession>A0A1V9Y551</accession>
<dbReference type="AlphaFoldDB" id="A0A1V9Y551"/>
<gene>
    <name evidence="1" type="ORF">ACHHYP_17118</name>
</gene>
<evidence type="ECO:0000313" key="1">
    <source>
        <dbReference type="EMBL" id="OQR80852.1"/>
    </source>
</evidence>
<dbReference type="EMBL" id="JNBR01002866">
    <property type="protein sequence ID" value="OQR80852.1"/>
    <property type="molecule type" value="Genomic_DNA"/>
</dbReference>
<proteinExistence type="predicted"/>
<name>A0A1V9Y551_ACHHY</name>
<comment type="caution">
    <text evidence="1">The sequence shown here is derived from an EMBL/GenBank/DDBJ whole genome shotgun (WGS) entry which is preliminary data.</text>
</comment>
<keyword evidence="2" id="KW-1185">Reference proteome</keyword>
<reference evidence="1 2" key="1">
    <citation type="journal article" date="2014" name="Genome Biol. Evol.">
        <title>The secreted proteins of Achlya hypogyna and Thraustotheca clavata identify the ancestral oomycete secretome and reveal gene acquisitions by horizontal gene transfer.</title>
        <authorList>
            <person name="Misner I."/>
            <person name="Blouin N."/>
            <person name="Leonard G."/>
            <person name="Richards T.A."/>
            <person name="Lane C.E."/>
        </authorList>
    </citation>
    <scope>NUCLEOTIDE SEQUENCE [LARGE SCALE GENOMIC DNA]</scope>
    <source>
        <strain evidence="1 2">ATCC 48635</strain>
    </source>
</reference>